<evidence type="ECO:0000256" key="3">
    <source>
        <dbReference type="SAM" id="Phobius"/>
    </source>
</evidence>
<feature type="domain" description="OmpR/PhoB-type" evidence="4">
    <location>
        <begin position="1"/>
        <end position="105"/>
    </location>
</feature>
<dbReference type="SMART" id="SM00862">
    <property type="entry name" value="Trans_reg_C"/>
    <property type="match status" value="1"/>
</dbReference>
<dbReference type="AlphaFoldDB" id="A0A3R9W2D9"/>
<dbReference type="SUPFAM" id="SSF46894">
    <property type="entry name" value="C-terminal effector domain of the bipartite response regulators"/>
    <property type="match status" value="1"/>
</dbReference>
<dbReference type="InterPro" id="IPR036388">
    <property type="entry name" value="WH-like_DNA-bd_sf"/>
</dbReference>
<dbReference type="Pfam" id="PF00486">
    <property type="entry name" value="Trans_reg_C"/>
    <property type="match status" value="1"/>
</dbReference>
<evidence type="ECO:0000256" key="2">
    <source>
        <dbReference type="PROSITE-ProRule" id="PRU01091"/>
    </source>
</evidence>
<accession>A0A3R9W2D9</accession>
<comment type="caution">
    <text evidence="5">The sequence shown here is derived from an EMBL/GenBank/DDBJ whole genome shotgun (WGS) entry which is preliminary data.</text>
</comment>
<dbReference type="GO" id="GO:0000160">
    <property type="term" value="P:phosphorelay signal transduction system"/>
    <property type="evidence" value="ECO:0007669"/>
    <property type="project" value="InterPro"/>
</dbReference>
<proteinExistence type="predicted"/>
<keyword evidence="3" id="KW-0472">Membrane</keyword>
<feature type="DNA-binding region" description="OmpR/PhoB-type" evidence="2">
    <location>
        <begin position="1"/>
        <end position="105"/>
    </location>
</feature>
<dbReference type="Gene3D" id="1.10.10.10">
    <property type="entry name" value="Winged helix-like DNA-binding domain superfamily/Winged helix DNA-binding domain"/>
    <property type="match status" value="1"/>
</dbReference>
<dbReference type="GO" id="GO:0006355">
    <property type="term" value="P:regulation of DNA-templated transcription"/>
    <property type="evidence" value="ECO:0007669"/>
    <property type="project" value="InterPro"/>
</dbReference>
<reference evidence="5 6" key="1">
    <citation type="submission" date="2018-12" db="EMBL/GenBank/DDBJ databases">
        <title>The Genome Submission of two Enterobacter spp. strains.</title>
        <authorList>
            <person name="Wu W."/>
            <person name="Wei L."/>
            <person name="Feng Y."/>
            <person name="Zong Z."/>
        </authorList>
    </citation>
    <scope>NUCLEOTIDE SEQUENCE [LARGE SCALE GENOMIC DNA]</scope>
    <source>
        <strain evidence="5 6">WCHEHu045002</strain>
    </source>
</reference>
<dbReference type="EMBL" id="RWHU01000003">
    <property type="protein sequence ID" value="RSK68082.1"/>
    <property type="molecule type" value="Genomic_DNA"/>
</dbReference>
<dbReference type="CDD" id="cd00383">
    <property type="entry name" value="trans_reg_C"/>
    <property type="match status" value="1"/>
</dbReference>
<evidence type="ECO:0000313" key="5">
    <source>
        <dbReference type="EMBL" id="RSK68082.1"/>
    </source>
</evidence>
<gene>
    <name evidence="5" type="ORF">EJE24_10045</name>
</gene>
<name>A0A3R9W2D9_9ENTR</name>
<keyword evidence="3" id="KW-0812">Transmembrane</keyword>
<evidence type="ECO:0000256" key="1">
    <source>
        <dbReference type="ARBA" id="ARBA00023125"/>
    </source>
</evidence>
<dbReference type="InterPro" id="IPR016032">
    <property type="entry name" value="Sig_transdc_resp-reg_C-effctor"/>
</dbReference>
<keyword evidence="1 2" id="KW-0238">DNA-binding</keyword>
<dbReference type="PROSITE" id="PS51755">
    <property type="entry name" value="OMPR_PHOB"/>
    <property type="match status" value="1"/>
</dbReference>
<evidence type="ECO:0000259" key="4">
    <source>
        <dbReference type="PROSITE" id="PS51755"/>
    </source>
</evidence>
<organism evidence="5 6">
    <name type="scientific">Enterobacter huaxiensis</name>
    <dbReference type="NCBI Taxonomy" id="2494702"/>
    <lineage>
        <taxon>Bacteria</taxon>
        <taxon>Pseudomonadati</taxon>
        <taxon>Pseudomonadota</taxon>
        <taxon>Gammaproteobacteria</taxon>
        <taxon>Enterobacterales</taxon>
        <taxon>Enterobacteriaceae</taxon>
        <taxon>Enterobacter</taxon>
    </lineage>
</organism>
<dbReference type="Proteomes" id="UP000276389">
    <property type="component" value="Unassembled WGS sequence"/>
</dbReference>
<evidence type="ECO:0000313" key="6">
    <source>
        <dbReference type="Proteomes" id="UP000276389"/>
    </source>
</evidence>
<dbReference type="RefSeq" id="WP_125914388.1">
    <property type="nucleotide sequence ID" value="NZ_RWHU01000003.1"/>
</dbReference>
<protein>
    <submittedName>
        <fullName evidence="5">Winged helix family transcriptional regulator</fullName>
    </submittedName>
</protein>
<keyword evidence="3" id="KW-1133">Transmembrane helix</keyword>
<feature type="transmembrane region" description="Helical" evidence="3">
    <location>
        <begin position="131"/>
        <end position="151"/>
    </location>
</feature>
<dbReference type="GO" id="GO:0003677">
    <property type="term" value="F:DNA binding"/>
    <property type="evidence" value="ECO:0007669"/>
    <property type="project" value="UniProtKB-UniRule"/>
</dbReference>
<dbReference type="InterPro" id="IPR001867">
    <property type="entry name" value="OmpR/PhoB-type_DNA-bd"/>
</dbReference>
<sequence>MKFLLADALVYNDEDGSLSVVGAPDVEPQVLTTTANGIMKMLVKQHGNVVERDSFLREVWDERGLQGSNNSLNQYISILRKMLASLVPDASFIVTVPKMGFMLNADITVQPLSDRPEHEESIKTPRRSPSALLFCSGFTIVVVALCVWMFVIKQNQQHAEMHLLTHIGACPVYTFSPLADVFHTKAIALAQKIQDDGNLPCLKNSIFYLHIQNTLFYGHEGRLVLSQCSLTKDSKASACRTLYYYEW</sequence>